<evidence type="ECO:0008006" key="4">
    <source>
        <dbReference type="Google" id="ProtNLM"/>
    </source>
</evidence>
<protein>
    <recommendedName>
        <fullName evidence="4">Tat pathway signal sequence domain protein</fullName>
    </recommendedName>
</protein>
<evidence type="ECO:0000313" key="3">
    <source>
        <dbReference type="Proteomes" id="UP001440612"/>
    </source>
</evidence>
<accession>A0ABZ2V103</accession>
<feature type="chain" id="PRO_5045899492" description="Tat pathway signal sequence domain protein" evidence="1">
    <location>
        <begin position="27"/>
        <end position="147"/>
    </location>
</feature>
<name>A0ABZ2V103_9RHOB</name>
<keyword evidence="3" id="KW-1185">Reference proteome</keyword>
<organism evidence="2 3">
    <name type="scientific">Yoonia phaeophyticola</name>
    <dbReference type="NCBI Taxonomy" id="3137369"/>
    <lineage>
        <taxon>Bacteria</taxon>
        <taxon>Pseudomonadati</taxon>
        <taxon>Pseudomonadota</taxon>
        <taxon>Alphaproteobacteria</taxon>
        <taxon>Rhodobacterales</taxon>
        <taxon>Paracoccaceae</taxon>
        <taxon>Yoonia</taxon>
    </lineage>
</organism>
<evidence type="ECO:0000256" key="1">
    <source>
        <dbReference type="SAM" id="SignalP"/>
    </source>
</evidence>
<dbReference type="RefSeq" id="WP_341365691.1">
    <property type="nucleotide sequence ID" value="NZ_CP150951.2"/>
</dbReference>
<proteinExistence type="predicted"/>
<gene>
    <name evidence="2" type="ORF">AABB29_11615</name>
</gene>
<reference evidence="3" key="1">
    <citation type="submission" date="2024-04" db="EMBL/GenBank/DDBJ databases">
        <title>Phylogenomic analyses of a clade within the roseobacter group suggest taxonomic reassignments of species of the genera Aestuariivita, Citreicella, Loktanella, Nautella, Pelagibaca, Ruegeria, Thalassobius, Thiobacimonas and Tropicibacter, and the proposal o.</title>
        <authorList>
            <person name="Jeon C.O."/>
        </authorList>
    </citation>
    <scope>NUCLEOTIDE SEQUENCE [LARGE SCALE GENOMIC DNA]</scope>
    <source>
        <strain evidence="3">BS5-3</strain>
    </source>
</reference>
<keyword evidence="1" id="KW-0732">Signal</keyword>
<dbReference type="Proteomes" id="UP001440612">
    <property type="component" value="Chromosome"/>
</dbReference>
<feature type="signal peptide" evidence="1">
    <location>
        <begin position="1"/>
        <end position="26"/>
    </location>
</feature>
<evidence type="ECO:0000313" key="2">
    <source>
        <dbReference type="EMBL" id="WZC47571.1"/>
    </source>
</evidence>
<sequence>MKRQTTARAFGSLALAAMALIGPAHAQAETAAPGISIELNSTVEGDNACRLVFMVENKLSADVQSAVFETVLFTTDGVVERLTLFDFQTLPQGTPRVRQFDLGGLSCSNLGRVLFNGVQTCTAAQLSPEACGTDLKVTSRTDVEVLG</sequence>
<dbReference type="EMBL" id="CP150951">
    <property type="protein sequence ID" value="WZC47571.1"/>
    <property type="molecule type" value="Genomic_DNA"/>
</dbReference>